<dbReference type="AlphaFoldDB" id="A0A382IDX9"/>
<dbReference type="InterPro" id="IPR002372">
    <property type="entry name" value="PQQ_rpt_dom"/>
</dbReference>
<dbReference type="EMBL" id="UINC01066810">
    <property type="protein sequence ID" value="SVB97880.1"/>
    <property type="molecule type" value="Genomic_DNA"/>
</dbReference>
<organism evidence="2">
    <name type="scientific">marine metagenome</name>
    <dbReference type="NCBI Taxonomy" id="408172"/>
    <lineage>
        <taxon>unclassified sequences</taxon>
        <taxon>metagenomes</taxon>
        <taxon>ecological metagenomes</taxon>
    </lineage>
</organism>
<proteinExistence type="predicted"/>
<gene>
    <name evidence="2" type="ORF">METZ01_LOCUS250734</name>
</gene>
<dbReference type="InterPro" id="IPR011047">
    <property type="entry name" value="Quinoprotein_ADH-like_sf"/>
</dbReference>
<feature type="non-terminal residue" evidence="2">
    <location>
        <position position="367"/>
    </location>
</feature>
<protein>
    <recommendedName>
        <fullName evidence="1">Pyrrolo-quinoline quinone repeat domain-containing protein</fullName>
    </recommendedName>
</protein>
<dbReference type="PANTHER" id="PTHR34512">
    <property type="entry name" value="CELL SURFACE PROTEIN"/>
    <property type="match status" value="1"/>
</dbReference>
<dbReference type="Gene3D" id="2.130.10.10">
    <property type="entry name" value="YVTN repeat-like/Quinoprotein amine dehydrogenase"/>
    <property type="match status" value="1"/>
</dbReference>
<dbReference type="Pfam" id="PF13360">
    <property type="entry name" value="PQQ_2"/>
    <property type="match status" value="2"/>
</dbReference>
<feature type="domain" description="Pyrrolo-quinoline quinone repeat" evidence="1">
    <location>
        <begin position="52"/>
        <end position="153"/>
    </location>
</feature>
<reference evidence="2" key="1">
    <citation type="submission" date="2018-05" db="EMBL/GenBank/DDBJ databases">
        <authorList>
            <person name="Lanie J.A."/>
            <person name="Ng W.-L."/>
            <person name="Kazmierczak K.M."/>
            <person name="Andrzejewski T.M."/>
            <person name="Davidsen T.M."/>
            <person name="Wayne K.J."/>
            <person name="Tettelin H."/>
            <person name="Glass J.I."/>
            <person name="Rusch D."/>
            <person name="Podicherti R."/>
            <person name="Tsui H.-C.T."/>
            <person name="Winkler M.E."/>
        </authorList>
    </citation>
    <scope>NUCLEOTIDE SEQUENCE</scope>
</reference>
<sequence>MKTHSFHLCLTSLAFLFVTERLTADWPQFRGPDGQGHSAEKGIPIHWREGENITWKTAVPGQGYSSPVIAGNQIWMTSSEDEGKSLRAVCIDKTSGELLHNVEVLTPEEAGPHHRLNGYASPTPVLDGKHAFVHFGPRGTACLGIAGKVIWKNTEFKYNAFQGAASSLILHGDLLILTCDGTDKQFLVGLDKHTGKTKWLQPRAHLERADASAQRAISRMAYSTPLIQAVNGKPQLICSGAFHSAAYDPANGKELWWFPYTGFSIVGRPSYGNGMFYIVGSIRQDHFCIFAVRPGKGELREDQRVWQFSTGIGHVPSPILIGKEIYVVHDGGVAACVDALTGRELWRERLGGNHDASPVEIRGRIYF</sequence>
<dbReference type="PANTHER" id="PTHR34512:SF30">
    <property type="entry name" value="OUTER MEMBRANE PROTEIN ASSEMBLY FACTOR BAMB"/>
    <property type="match status" value="1"/>
</dbReference>
<dbReference type="Gene3D" id="2.40.128.630">
    <property type="match status" value="1"/>
</dbReference>
<name>A0A382IDX9_9ZZZZ</name>
<evidence type="ECO:0000259" key="1">
    <source>
        <dbReference type="Pfam" id="PF13360"/>
    </source>
</evidence>
<feature type="domain" description="Pyrrolo-quinoline quinone repeat" evidence="1">
    <location>
        <begin position="301"/>
        <end position="366"/>
    </location>
</feature>
<evidence type="ECO:0000313" key="2">
    <source>
        <dbReference type="EMBL" id="SVB97880.1"/>
    </source>
</evidence>
<dbReference type="SUPFAM" id="SSF50998">
    <property type="entry name" value="Quinoprotein alcohol dehydrogenase-like"/>
    <property type="match status" value="1"/>
</dbReference>
<dbReference type="InterPro" id="IPR015943">
    <property type="entry name" value="WD40/YVTN_repeat-like_dom_sf"/>
</dbReference>
<accession>A0A382IDX9</accession>